<dbReference type="Gene3D" id="3.40.190.10">
    <property type="entry name" value="Periplasmic binding protein-like II"/>
    <property type="match status" value="1"/>
</dbReference>
<evidence type="ECO:0000256" key="2">
    <source>
        <dbReference type="ARBA" id="ARBA00022448"/>
    </source>
</evidence>
<dbReference type="GO" id="GO:1901982">
    <property type="term" value="F:maltose binding"/>
    <property type="evidence" value="ECO:0007669"/>
    <property type="project" value="TreeGrafter"/>
</dbReference>
<feature type="chain" id="PRO_5039593226" evidence="5">
    <location>
        <begin position="21"/>
        <end position="463"/>
    </location>
</feature>
<dbReference type="Proteomes" id="UP000547209">
    <property type="component" value="Unassembled WGS sequence"/>
</dbReference>
<keyword evidence="2" id="KW-0813">Transport</keyword>
<evidence type="ECO:0000313" key="7">
    <source>
        <dbReference type="Proteomes" id="UP000547209"/>
    </source>
</evidence>
<keyword evidence="7" id="KW-1185">Reference proteome</keyword>
<evidence type="ECO:0000256" key="3">
    <source>
        <dbReference type="ARBA" id="ARBA00022729"/>
    </source>
</evidence>
<comment type="similarity">
    <text evidence="1">Belongs to the bacterial solute-binding protein 1 family.</text>
</comment>
<dbReference type="GO" id="GO:0042956">
    <property type="term" value="P:maltodextrin transmembrane transport"/>
    <property type="evidence" value="ECO:0007669"/>
    <property type="project" value="TreeGrafter"/>
</dbReference>
<dbReference type="PANTHER" id="PTHR30061">
    <property type="entry name" value="MALTOSE-BINDING PERIPLASMIC PROTEIN"/>
    <property type="match status" value="1"/>
</dbReference>
<dbReference type="InterPro" id="IPR006059">
    <property type="entry name" value="SBP"/>
</dbReference>
<evidence type="ECO:0000256" key="4">
    <source>
        <dbReference type="SAM" id="MobiDB-lite"/>
    </source>
</evidence>
<dbReference type="Pfam" id="PF01547">
    <property type="entry name" value="SBP_bac_1"/>
    <property type="match status" value="1"/>
</dbReference>
<dbReference type="PANTHER" id="PTHR30061:SF50">
    <property type="entry name" value="MALTOSE_MALTODEXTRIN-BINDING PERIPLASMIC PROTEIN"/>
    <property type="match status" value="1"/>
</dbReference>
<feature type="region of interest" description="Disordered" evidence="4">
    <location>
        <begin position="24"/>
        <end position="50"/>
    </location>
</feature>
<evidence type="ECO:0000256" key="1">
    <source>
        <dbReference type="ARBA" id="ARBA00008520"/>
    </source>
</evidence>
<dbReference type="GO" id="GO:0015768">
    <property type="term" value="P:maltose transport"/>
    <property type="evidence" value="ECO:0007669"/>
    <property type="project" value="TreeGrafter"/>
</dbReference>
<protein>
    <submittedName>
        <fullName evidence="6">Extracellular solute-binding protein</fullName>
    </submittedName>
</protein>
<feature type="signal peptide" evidence="5">
    <location>
        <begin position="1"/>
        <end position="20"/>
    </location>
</feature>
<feature type="compositionally biased region" description="Low complexity" evidence="4">
    <location>
        <begin position="24"/>
        <end position="38"/>
    </location>
</feature>
<proteinExistence type="inferred from homology"/>
<comment type="caution">
    <text evidence="6">The sequence shown here is derived from an EMBL/GenBank/DDBJ whole genome shotgun (WGS) entry which is preliminary data.</text>
</comment>
<accession>A0A7X0VI57</accession>
<sequence length="463" mass="50931">MKRLKKTMIFFMLAGLLLTACNNSSSSSNESDAPSASSGATDKTAESGKEQKDVTLVVWVGGMNSSEEIEADKEKKEKEGKKIEGQVAATYNLIAAFEKEHPGVKLKFENHGWGEELTQNVQRAVLGGTAPDVVAGESQVSEFTKLGAYKALNIDDMKDDIIPGTIKAATKNGKVYGLPLKSGTFALQYNRDVLRKAGYDPDKDIPTTWDELLKMSEEITKKGNGEYYGFMIEPSAGTGSMFRFHPWLQQLGSDFGTSEGDVLFNTPEALKVYEFQRNLSLTSPPGAAAMTDEGQILSALHSGKVAFQIDGPWQIDWAKGDKCDCGYARMPVPEAGKTGNSIIGNPIYSVLRDSKNPDLAEAFVKFIASPEGQAIQMREMAILPVNKKAVDLVPDYFTRYPEMKAFYDELEQSVNLSPLPEFKKNSSQIIDIWTILKTLVFDPKQDIKKAADQSQKNAEDQLK</sequence>
<gene>
    <name evidence="6" type="ORF">H7C19_28460</name>
</gene>
<reference evidence="6 7" key="1">
    <citation type="submission" date="2020-08" db="EMBL/GenBank/DDBJ databases">
        <title>Cohnella phylogeny.</title>
        <authorList>
            <person name="Dunlap C."/>
        </authorList>
    </citation>
    <scope>NUCLEOTIDE SEQUENCE [LARGE SCALE GENOMIC DNA]</scope>
    <source>
        <strain evidence="6 7">DSM 28246</strain>
    </source>
</reference>
<evidence type="ECO:0000313" key="6">
    <source>
        <dbReference type="EMBL" id="MBB6674621.1"/>
    </source>
</evidence>
<name>A0A7X0VI57_9BACL</name>
<dbReference type="GO" id="GO:0055052">
    <property type="term" value="C:ATP-binding cassette (ABC) transporter complex, substrate-binding subunit-containing"/>
    <property type="evidence" value="ECO:0007669"/>
    <property type="project" value="TreeGrafter"/>
</dbReference>
<evidence type="ECO:0000256" key="5">
    <source>
        <dbReference type="SAM" id="SignalP"/>
    </source>
</evidence>
<keyword evidence="3 5" id="KW-0732">Signal</keyword>
<dbReference type="AlphaFoldDB" id="A0A7X0VI57"/>
<dbReference type="PROSITE" id="PS51257">
    <property type="entry name" value="PROKAR_LIPOPROTEIN"/>
    <property type="match status" value="1"/>
</dbReference>
<dbReference type="RefSeq" id="WP_185672484.1">
    <property type="nucleotide sequence ID" value="NZ_JACJVP010000050.1"/>
</dbReference>
<dbReference type="SUPFAM" id="SSF53850">
    <property type="entry name" value="Periplasmic binding protein-like II"/>
    <property type="match status" value="1"/>
</dbReference>
<organism evidence="6 7">
    <name type="scientific">Cohnella nanjingensis</name>
    <dbReference type="NCBI Taxonomy" id="1387779"/>
    <lineage>
        <taxon>Bacteria</taxon>
        <taxon>Bacillati</taxon>
        <taxon>Bacillota</taxon>
        <taxon>Bacilli</taxon>
        <taxon>Bacillales</taxon>
        <taxon>Paenibacillaceae</taxon>
        <taxon>Cohnella</taxon>
    </lineage>
</organism>
<dbReference type="EMBL" id="JACJVP010000050">
    <property type="protein sequence ID" value="MBB6674621.1"/>
    <property type="molecule type" value="Genomic_DNA"/>
</dbReference>